<protein>
    <submittedName>
        <fullName evidence="2">Uncharacterized protein</fullName>
    </submittedName>
</protein>
<name>A0A409WI98_PSICY</name>
<proteinExistence type="predicted"/>
<feature type="compositionally biased region" description="Acidic residues" evidence="1">
    <location>
        <begin position="129"/>
        <end position="143"/>
    </location>
</feature>
<dbReference type="InParanoid" id="A0A409WI98"/>
<feature type="region of interest" description="Disordered" evidence="1">
    <location>
        <begin position="1"/>
        <end position="97"/>
    </location>
</feature>
<accession>A0A409WI98</accession>
<feature type="region of interest" description="Disordered" evidence="1">
    <location>
        <begin position="114"/>
        <end position="143"/>
    </location>
</feature>
<evidence type="ECO:0000313" key="3">
    <source>
        <dbReference type="Proteomes" id="UP000283269"/>
    </source>
</evidence>
<evidence type="ECO:0000313" key="2">
    <source>
        <dbReference type="EMBL" id="PPQ78246.1"/>
    </source>
</evidence>
<dbReference type="AlphaFoldDB" id="A0A409WI98"/>
<comment type="caution">
    <text evidence="2">The sequence shown here is derived from an EMBL/GenBank/DDBJ whole genome shotgun (WGS) entry which is preliminary data.</text>
</comment>
<gene>
    <name evidence="2" type="ORF">CVT25_011705</name>
</gene>
<sequence length="292" mass="32137">MYSSSSTMRYPETPSSRNPLQYKPLNSSPLVDSPESPKTSPAAAAQARRKSQYKGHVSTTPLFSRTATAGRGSARRSGSSSTAAVETDPQKSFLRGRLQARCLERASKAREKAVLKTRQASFGPSSDDQAMDDDDGEDDDDIMQDELFRRIVANASRKQTHSYRLSYAQEVGSSFDPDIEDVSSWEAELSAVNSAESRGETIPYASTSGGSSTAFSSWPESEEFEEDFVTPVDLDEEELAEYAEEYYARHEAVADFEDLPEELLGWTGDVDSEPTTPSSIQREIVEDSMDVS</sequence>
<feature type="compositionally biased region" description="Low complexity" evidence="1">
    <location>
        <begin position="205"/>
        <end position="219"/>
    </location>
</feature>
<feature type="region of interest" description="Disordered" evidence="1">
    <location>
        <begin position="266"/>
        <end position="292"/>
    </location>
</feature>
<reference evidence="2 3" key="1">
    <citation type="journal article" date="2018" name="Evol. Lett.">
        <title>Horizontal gene cluster transfer increased hallucinogenic mushroom diversity.</title>
        <authorList>
            <person name="Reynolds H.T."/>
            <person name="Vijayakumar V."/>
            <person name="Gluck-Thaler E."/>
            <person name="Korotkin H.B."/>
            <person name="Matheny P.B."/>
            <person name="Slot J.C."/>
        </authorList>
    </citation>
    <scope>NUCLEOTIDE SEQUENCE [LARGE SCALE GENOMIC DNA]</scope>
    <source>
        <strain evidence="2 3">2631</strain>
    </source>
</reference>
<feature type="region of interest" description="Disordered" evidence="1">
    <location>
        <begin position="194"/>
        <end position="226"/>
    </location>
</feature>
<dbReference type="OrthoDB" id="3268127at2759"/>
<feature type="compositionally biased region" description="Low complexity" evidence="1">
    <location>
        <begin position="64"/>
        <end position="84"/>
    </location>
</feature>
<feature type="compositionally biased region" description="Polar residues" evidence="1">
    <location>
        <begin position="1"/>
        <end position="30"/>
    </location>
</feature>
<keyword evidence="3" id="KW-1185">Reference proteome</keyword>
<dbReference type="Proteomes" id="UP000283269">
    <property type="component" value="Unassembled WGS sequence"/>
</dbReference>
<dbReference type="EMBL" id="NHYD01003423">
    <property type="protein sequence ID" value="PPQ78246.1"/>
    <property type="molecule type" value="Genomic_DNA"/>
</dbReference>
<evidence type="ECO:0000256" key="1">
    <source>
        <dbReference type="SAM" id="MobiDB-lite"/>
    </source>
</evidence>
<organism evidence="2 3">
    <name type="scientific">Psilocybe cyanescens</name>
    <dbReference type="NCBI Taxonomy" id="93625"/>
    <lineage>
        <taxon>Eukaryota</taxon>
        <taxon>Fungi</taxon>
        <taxon>Dikarya</taxon>
        <taxon>Basidiomycota</taxon>
        <taxon>Agaricomycotina</taxon>
        <taxon>Agaricomycetes</taxon>
        <taxon>Agaricomycetidae</taxon>
        <taxon>Agaricales</taxon>
        <taxon>Agaricineae</taxon>
        <taxon>Strophariaceae</taxon>
        <taxon>Psilocybe</taxon>
    </lineage>
</organism>